<evidence type="ECO:0000313" key="3">
    <source>
        <dbReference type="Proteomes" id="UP000035050"/>
    </source>
</evidence>
<keyword evidence="3" id="KW-1185">Reference proteome</keyword>
<dbReference type="Proteomes" id="UP000035050">
    <property type="component" value="Plasmid pPO70-1"/>
</dbReference>
<protein>
    <submittedName>
        <fullName evidence="2">Uncharacterized protein</fullName>
    </submittedName>
</protein>
<accession>A0A0G3IDQ1</accession>
<feature type="region of interest" description="Disordered" evidence="1">
    <location>
        <begin position="1"/>
        <end position="21"/>
    </location>
</feature>
<dbReference type="EMBL" id="CP011518">
    <property type="protein sequence ID" value="AKK24753.1"/>
    <property type="molecule type" value="Genomic_DNA"/>
</dbReference>
<dbReference type="AlphaFoldDB" id="A0A0G3IDQ1"/>
<proteinExistence type="predicted"/>
<dbReference type="KEGG" id="pox:MB84_28535"/>
<evidence type="ECO:0000256" key="1">
    <source>
        <dbReference type="SAM" id="MobiDB-lite"/>
    </source>
</evidence>
<sequence>MTRTVHPPGQRPRRRSGTVPTTVLSEEVPIRIEVHTPPHIAFDERLGDDAGRVCCHITSACDANGSRVMAQPKGKGRVHSCRPAWALISATHDLLRGARPVGARAHHEVASRRRVVVCPVLERG</sequence>
<evidence type="ECO:0000313" key="2">
    <source>
        <dbReference type="EMBL" id="AKK24753.1"/>
    </source>
</evidence>
<organism evidence="2 3">
    <name type="scientific">Pandoraea oxalativorans</name>
    <dbReference type="NCBI Taxonomy" id="573737"/>
    <lineage>
        <taxon>Bacteria</taxon>
        <taxon>Pseudomonadati</taxon>
        <taxon>Pseudomonadota</taxon>
        <taxon>Betaproteobacteria</taxon>
        <taxon>Burkholderiales</taxon>
        <taxon>Burkholderiaceae</taxon>
        <taxon>Pandoraea</taxon>
    </lineage>
</organism>
<gene>
    <name evidence="2" type="ORF">MB84_28535</name>
</gene>
<name>A0A0G3IDQ1_9BURK</name>
<reference evidence="2" key="1">
    <citation type="submission" date="2016-06" db="EMBL/GenBank/DDBJ databases">
        <title>Pandoraea oxalativorans DSM 23570 Genome Sequencing.</title>
        <authorList>
            <person name="Ee R."/>
            <person name="Lim Y.-L."/>
            <person name="Yong D."/>
            <person name="Yin W.-F."/>
            <person name="Chan K.-G."/>
        </authorList>
    </citation>
    <scope>NUCLEOTIDE SEQUENCE</scope>
    <source>
        <strain evidence="2">DSM 23570</strain>
        <plasmid evidence="2">pPO70-1</plasmid>
    </source>
</reference>
<geneLocation type="plasmid" evidence="2 3">
    <name>pPO70-1</name>
</geneLocation>
<keyword evidence="2" id="KW-0614">Plasmid</keyword>